<evidence type="ECO:0000313" key="8">
    <source>
        <dbReference type="Proteomes" id="UP000467700"/>
    </source>
</evidence>
<evidence type="ECO:0008006" key="9">
    <source>
        <dbReference type="Google" id="ProtNLM"/>
    </source>
</evidence>
<dbReference type="InterPro" id="IPR015202">
    <property type="entry name" value="GO-like_E_set"/>
</dbReference>
<dbReference type="InterPro" id="IPR014756">
    <property type="entry name" value="Ig_E-set"/>
</dbReference>
<protein>
    <recommendedName>
        <fullName evidence="9">Copper radical oxidase</fullName>
    </recommendedName>
</protein>
<proteinExistence type="predicted"/>
<keyword evidence="3" id="KW-0472">Membrane</keyword>
<keyword evidence="8" id="KW-1185">Reference proteome</keyword>
<feature type="domain" description="Galactose oxidase-like Early set" evidence="6">
    <location>
        <begin position="494"/>
        <end position="602"/>
    </location>
</feature>
<gene>
    <name evidence="7" type="ORF">AAE3_LOCUS1815</name>
</gene>
<dbReference type="InterPro" id="IPR013783">
    <property type="entry name" value="Ig-like_fold"/>
</dbReference>
<evidence type="ECO:0000259" key="6">
    <source>
        <dbReference type="Pfam" id="PF09118"/>
    </source>
</evidence>
<evidence type="ECO:0000256" key="3">
    <source>
        <dbReference type="SAM" id="Phobius"/>
    </source>
</evidence>
<organism evidence="7 8">
    <name type="scientific">Cyclocybe aegerita</name>
    <name type="common">Black poplar mushroom</name>
    <name type="synonym">Agrocybe aegerita</name>
    <dbReference type="NCBI Taxonomy" id="1973307"/>
    <lineage>
        <taxon>Eukaryota</taxon>
        <taxon>Fungi</taxon>
        <taxon>Dikarya</taxon>
        <taxon>Basidiomycota</taxon>
        <taxon>Agaricomycotina</taxon>
        <taxon>Agaricomycetes</taxon>
        <taxon>Agaricomycetidae</taxon>
        <taxon>Agaricales</taxon>
        <taxon>Agaricineae</taxon>
        <taxon>Bolbitiaceae</taxon>
        <taxon>Cyclocybe</taxon>
    </lineage>
</organism>
<dbReference type="SUPFAM" id="SSF50965">
    <property type="entry name" value="Galactose oxidase, central domain"/>
    <property type="match status" value="1"/>
</dbReference>
<dbReference type="SUPFAM" id="SSF81296">
    <property type="entry name" value="E set domains"/>
    <property type="match status" value="1"/>
</dbReference>
<feature type="chain" id="PRO_5035913827" description="Copper radical oxidase" evidence="4">
    <location>
        <begin position="26"/>
        <end position="770"/>
    </location>
</feature>
<feature type="compositionally biased region" description="Polar residues" evidence="2">
    <location>
        <begin position="701"/>
        <end position="715"/>
    </location>
</feature>
<dbReference type="InterPro" id="IPR011043">
    <property type="entry name" value="Gal_Oxase/kelch_b-propeller"/>
</dbReference>
<dbReference type="InterPro" id="IPR009880">
    <property type="entry name" value="Glyoxal_oxidase_N"/>
</dbReference>
<evidence type="ECO:0000256" key="2">
    <source>
        <dbReference type="SAM" id="MobiDB-lite"/>
    </source>
</evidence>
<dbReference type="Pfam" id="PF07250">
    <property type="entry name" value="Glyoxal_oxid_N"/>
    <property type="match status" value="1"/>
</dbReference>
<sequence>MTALRRAGCLFPLLWLAMSSSSASAVTAGTFVESGNTLVSAMMMFLGNEENVYILDKAEGNKAQVAGHPAWGSVWNMDTHETEVMDVRTNVFCASGMHLPNGSFVTFGGNGAVGVGGNTGSQVGMDGQGAWDATYGDFDGRKAIRMINPCRKTDNFNAPACQWFDDPTVLAMKRNRWYSTAEPTGEGQIVIIGGFVAGGYVNRNVPNIDPEFEGGAADCTYEYFPAKSTEPQAFKFLIQTSGLNAYAHTFLMPSGKMFVQANVSTVLWDHDNNIETPLPDMPGGVVRVYPASGAAALLPLRPENNYNPTVIFCGGQDMPEGHWGDYAFPTVNTWEFPASKDCQRIAPEPEGGKAVAYEQDDDMPEGRTMTQFIALPDGKLLLVNGALNGTAGYSQQTGIVKSYADMPFGESLASGPTLTPALYDPKAAKGKRWSTEGLSTSKIPRMYHSTAILLADGSVLIAGSNPNVDVNITTIYPTEYRIEIFYPPYFSKTRPVPTGAPKTISYGGPSFDMVIPASSYSGSTNEAAESAEVIITRGGFTTHAMNMGQRMLQLNNTYTVNKNGSITLHVAQAPPNANLFQPGPALLFVNVHGVPSNGSYVIVGNGQIGPQPTAAASTLPASVRLDSASGSASGSGSNSSDSEESGMSMGLIIGIAAGGAALLLLVGIVFVCMRRRKAAAKPPSYQMSTSPPGGYNMKTAADSSSFVPMNQSNDSRAWAAHPNESTASFNSAPYRDDPRGGDPYGSQANLTQHQHGYGNQNAYGQQPHRY</sequence>
<dbReference type="Pfam" id="PF09118">
    <property type="entry name" value="GO-like_E_set"/>
    <property type="match status" value="1"/>
</dbReference>
<dbReference type="CDD" id="cd02851">
    <property type="entry name" value="E_set_GO_C"/>
    <property type="match status" value="1"/>
</dbReference>
<dbReference type="AlphaFoldDB" id="A0A8S0VWJ6"/>
<name>A0A8S0VWJ6_CYCAE</name>
<feature type="signal peptide" evidence="4">
    <location>
        <begin position="1"/>
        <end position="25"/>
    </location>
</feature>
<dbReference type="Gene3D" id="2.60.40.10">
    <property type="entry name" value="Immunoglobulins"/>
    <property type="match status" value="1"/>
</dbReference>
<evidence type="ECO:0000313" key="7">
    <source>
        <dbReference type="EMBL" id="CAA7259421.1"/>
    </source>
</evidence>
<evidence type="ECO:0000256" key="4">
    <source>
        <dbReference type="SAM" id="SignalP"/>
    </source>
</evidence>
<dbReference type="EMBL" id="CACVBS010000024">
    <property type="protein sequence ID" value="CAA7259421.1"/>
    <property type="molecule type" value="Genomic_DNA"/>
</dbReference>
<keyword evidence="3" id="KW-0812">Transmembrane</keyword>
<feature type="transmembrane region" description="Helical" evidence="3">
    <location>
        <begin position="647"/>
        <end position="672"/>
    </location>
</feature>
<evidence type="ECO:0000259" key="5">
    <source>
        <dbReference type="Pfam" id="PF07250"/>
    </source>
</evidence>
<dbReference type="Proteomes" id="UP000467700">
    <property type="component" value="Unassembled WGS sequence"/>
</dbReference>
<keyword evidence="3" id="KW-1133">Transmembrane helix</keyword>
<dbReference type="PANTHER" id="PTHR32208">
    <property type="entry name" value="SECRETED PROTEIN-RELATED"/>
    <property type="match status" value="1"/>
</dbReference>
<dbReference type="PANTHER" id="PTHR32208:SF21">
    <property type="entry name" value="LOW QUALITY PROTEIN: ALDEHYDE OXIDASE GLOX-LIKE"/>
    <property type="match status" value="1"/>
</dbReference>
<evidence type="ECO:0000256" key="1">
    <source>
        <dbReference type="ARBA" id="ARBA00022729"/>
    </source>
</evidence>
<keyword evidence="1 4" id="KW-0732">Signal</keyword>
<dbReference type="Gene3D" id="2.130.10.80">
    <property type="entry name" value="Galactose oxidase/kelch, beta-propeller"/>
    <property type="match status" value="1"/>
</dbReference>
<comment type="caution">
    <text evidence="7">The sequence shown here is derived from an EMBL/GenBank/DDBJ whole genome shotgun (WGS) entry which is preliminary data.</text>
</comment>
<dbReference type="InterPro" id="IPR037293">
    <property type="entry name" value="Gal_Oxidase_central_sf"/>
</dbReference>
<feature type="compositionally biased region" description="Polar residues" evidence="2">
    <location>
        <begin position="746"/>
        <end position="764"/>
    </location>
</feature>
<accession>A0A8S0VWJ6</accession>
<dbReference type="OrthoDB" id="2019572at2759"/>
<feature type="domain" description="Glyoxal oxidase N-terminal" evidence="5">
    <location>
        <begin position="214"/>
        <end position="489"/>
    </location>
</feature>
<feature type="region of interest" description="Disordered" evidence="2">
    <location>
        <begin position="681"/>
        <end position="770"/>
    </location>
</feature>
<reference evidence="7 8" key="1">
    <citation type="submission" date="2020-01" db="EMBL/GenBank/DDBJ databases">
        <authorList>
            <person name="Gupta K D."/>
        </authorList>
    </citation>
    <scope>NUCLEOTIDE SEQUENCE [LARGE SCALE GENOMIC DNA]</scope>
</reference>